<name>A0A9P7VX19_9AGAR</name>
<evidence type="ECO:0000313" key="2">
    <source>
        <dbReference type="Proteomes" id="UP000812287"/>
    </source>
</evidence>
<dbReference type="AlphaFoldDB" id="A0A9P7VX19"/>
<gene>
    <name evidence="1" type="ORF">BT62DRAFT_919302</name>
</gene>
<keyword evidence="2" id="KW-1185">Reference proteome</keyword>
<dbReference type="GeneID" id="66106446"/>
<comment type="caution">
    <text evidence="1">The sequence shown here is derived from an EMBL/GenBank/DDBJ whole genome shotgun (WGS) entry which is preliminary data.</text>
</comment>
<organism evidence="1 2">
    <name type="scientific">Guyanagaster necrorhizus</name>
    <dbReference type="NCBI Taxonomy" id="856835"/>
    <lineage>
        <taxon>Eukaryota</taxon>
        <taxon>Fungi</taxon>
        <taxon>Dikarya</taxon>
        <taxon>Basidiomycota</taxon>
        <taxon>Agaricomycotina</taxon>
        <taxon>Agaricomycetes</taxon>
        <taxon>Agaricomycetidae</taxon>
        <taxon>Agaricales</taxon>
        <taxon>Marasmiineae</taxon>
        <taxon>Physalacriaceae</taxon>
        <taxon>Guyanagaster</taxon>
    </lineage>
</organism>
<protein>
    <submittedName>
        <fullName evidence="1">Uncharacterized protein</fullName>
    </submittedName>
</protein>
<dbReference type="EMBL" id="MU250532">
    <property type="protein sequence ID" value="KAG7447416.1"/>
    <property type="molecule type" value="Genomic_DNA"/>
</dbReference>
<sequence>MATLSLGIRSTPIVEAPELRPKAKGWLRLGKKKGSEILRDLTQRYRQRYPSGSNSAIWFYINERNRQEDSWFLVKYLNVFVMAKDSKHTRIEEPQQELPHHRRIRKNIKLYWESDMHIDNSSGRNTRMLQHQVQDLSVQHSYVVMAFSWYSWLVKAACACWNAGMLKFSHRFKQDEYLSDLLVT</sequence>
<evidence type="ECO:0000313" key="1">
    <source>
        <dbReference type="EMBL" id="KAG7447416.1"/>
    </source>
</evidence>
<dbReference type="RefSeq" id="XP_043040916.1">
    <property type="nucleotide sequence ID" value="XM_043184149.1"/>
</dbReference>
<accession>A0A9P7VX19</accession>
<proteinExistence type="predicted"/>
<reference evidence="1" key="1">
    <citation type="submission" date="2020-11" db="EMBL/GenBank/DDBJ databases">
        <title>Adaptations for nitrogen fixation in a non-lichenized fungal sporocarp promotes dispersal by wood-feeding termites.</title>
        <authorList>
            <consortium name="DOE Joint Genome Institute"/>
            <person name="Koch R.A."/>
            <person name="Yoon G."/>
            <person name="Arayal U."/>
            <person name="Lail K."/>
            <person name="Amirebrahimi M."/>
            <person name="Labutti K."/>
            <person name="Lipzen A."/>
            <person name="Riley R."/>
            <person name="Barry K."/>
            <person name="Henrissat B."/>
            <person name="Grigoriev I.V."/>
            <person name="Herr J.R."/>
            <person name="Aime M.C."/>
        </authorList>
    </citation>
    <scope>NUCLEOTIDE SEQUENCE</scope>
    <source>
        <strain evidence="1">MCA 3950</strain>
    </source>
</reference>
<dbReference type="Proteomes" id="UP000812287">
    <property type="component" value="Unassembled WGS sequence"/>
</dbReference>